<name>A0ACA9M8S9_9GLOM</name>
<gene>
    <name evidence="1" type="ORF">ACOLOM_LOCUS5811</name>
</gene>
<protein>
    <submittedName>
        <fullName evidence="1">10731_t:CDS:1</fullName>
    </submittedName>
</protein>
<dbReference type="EMBL" id="CAJVPT010011107">
    <property type="protein sequence ID" value="CAG8576643.1"/>
    <property type="molecule type" value="Genomic_DNA"/>
</dbReference>
<dbReference type="Proteomes" id="UP000789525">
    <property type="component" value="Unassembled WGS sequence"/>
</dbReference>
<comment type="caution">
    <text evidence="1">The sequence shown here is derived from an EMBL/GenBank/DDBJ whole genome shotgun (WGS) entry which is preliminary data.</text>
</comment>
<keyword evidence="2" id="KW-1185">Reference proteome</keyword>
<evidence type="ECO:0000313" key="2">
    <source>
        <dbReference type="Proteomes" id="UP000789525"/>
    </source>
</evidence>
<proteinExistence type="predicted"/>
<evidence type="ECO:0000313" key="1">
    <source>
        <dbReference type="EMBL" id="CAG8576643.1"/>
    </source>
</evidence>
<organism evidence="1 2">
    <name type="scientific">Acaulospora colombiana</name>
    <dbReference type="NCBI Taxonomy" id="27376"/>
    <lineage>
        <taxon>Eukaryota</taxon>
        <taxon>Fungi</taxon>
        <taxon>Fungi incertae sedis</taxon>
        <taxon>Mucoromycota</taxon>
        <taxon>Glomeromycotina</taxon>
        <taxon>Glomeromycetes</taxon>
        <taxon>Diversisporales</taxon>
        <taxon>Acaulosporaceae</taxon>
        <taxon>Acaulospora</taxon>
    </lineage>
</organism>
<accession>A0ACA9M8S9</accession>
<reference evidence="1" key="1">
    <citation type="submission" date="2021-06" db="EMBL/GenBank/DDBJ databases">
        <authorList>
            <person name="Kallberg Y."/>
            <person name="Tangrot J."/>
            <person name="Rosling A."/>
        </authorList>
    </citation>
    <scope>NUCLEOTIDE SEQUENCE</scope>
    <source>
        <strain evidence="1">CL356</strain>
    </source>
</reference>
<sequence>MWQRERKQGGTGLDLAKKAVLTMLEAKVIGGLKSDVTSLVVYGTDETNNYLNDESGDYEHISVLYSIEQPKLPILRTVNNELPHGKHEADVLDVLNLALGMINMHCRTLKYTKKIYLLTNGESPVNQSDYEALVEQINSSNVELNVLGVDFDDEELGFFEDNKSSTKKNNEEFLRKFVSDCQQGTIFSMEEALRQLSKPYIRPVRPTPIYRGTLTLGDFEKNPQSSLMFNIEMYNRTTKAKPLQAKKYSSIAETSTSNDKKTYEVNVSKSYYISNNNEK</sequence>